<accession>A0AAW6FDW0</accession>
<sequence length="88" mass="9939">MNPMDKIKLRLCAGTMCYVMGGAQLMEIEELLSEEEKQGIEITFSPCLQRCNGKDTPPFAELNGEIITGVSKETLLRIIKEELRHVVR</sequence>
<dbReference type="EMBL" id="JAQMRD010000002">
    <property type="protein sequence ID" value="MDB9221906.1"/>
    <property type="molecule type" value="Genomic_DNA"/>
</dbReference>
<name>A0AAW6FDW0_9BACT</name>
<dbReference type="InterPro" id="IPR036249">
    <property type="entry name" value="Thioredoxin-like_sf"/>
</dbReference>
<comment type="caution">
    <text evidence="1">The sequence shown here is derived from an EMBL/GenBank/DDBJ whole genome shotgun (WGS) entry which is preliminary data.</text>
</comment>
<organism evidence="1 2">
    <name type="scientific">Odoribacter splanchnicus</name>
    <dbReference type="NCBI Taxonomy" id="28118"/>
    <lineage>
        <taxon>Bacteria</taxon>
        <taxon>Pseudomonadati</taxon>
        <taxon>Bacteroidota</taxon>
        <taxon>Bacteroidia</taxon>
        <taxon>Bacteroidales</taxon>
        <taxon>Odoribacteraceae</taxon>
        <taxon>Odoribacter</taxon>
    </lineage>
</organism>
<evidence type="ECO:0000313" key="2">
    <source>
        <dbReference type="Proteomes" id="UP001212263"/>
    </source>
</evidence>
<dbReference type="SUPFAM" id="SSF52833">
    <property type="entry name" value="Thioredoxin-like"/>
    <property type="match status" value="1"/>
</dbReference>
<dbReference type="Proteomes" id="UP001212263">
    <property type="component" value="Unassembled WGS sequence"/>
</dbReference>
<dbReference type="Pfam" id="PF01257">
    <property type="entry name" value="2Fe-2S_thioredx"/>
    <property type="match status" value="1"/>
</dbReference>
<reference evidence="1" key="1">
    <citation type="submission" date="2023-01" db="EMBL/GenBank/DDBJ databases">
        <title>Human gut microbiome strain richness.</title>
        <authorList>
            <person name="Chen-Liaw A."/>
        </authorList>
    </citation>
    <scope>NUCLEOTIDE SEQUENCE</scope>
    <source>
        <strain evidence="1">RTP21484st1_B7_RTP21484_190118</strain>
    </source>
</reference>
<dbReference type="RefSeq" id="WP_256316269.1">
    <property type="nucleotide sequence ID" value="NZ_CABJFF010000003.1"/>
</dbReference>
<evidence type="ECO:0000313" key="1">
    <source>
        <dbReference type="EMBL" id="MDB9221906.1"/>
    </source>
</evidence>
<protein>
    <submittedName>
        <fullName evidence="1">NAD(P)H-dependent oxidoreductase subunit E</fullName>
    </submittedName>
</protein>
<dbReference type="Gene3D" id="3.40.30.10">
    <property type="entry name" value="Glutaredoxin"/>
    <property type="match status" value="1"/>
</dbReference>
<dbReference type="AlphaFoldDB" id="A0AAW6FDW0"/>
<gene>
    <name evidence="1" type="ORF">PN645_02670</name>
</gene>
<proteinExistence type="predicted"/>